<comment type="caution">
    <text evidence="6">The sequence shown here is derived from an EMBL/GenBank/DDBJ whole genome shotgun (WGS) entry which is preliminary data.</text>
</comment>
<keyword evidence="4" id="KW-0472">Membrane</keyword>
<sequence>LKGKNEKKRGLQKKLIYLWISLSFVRTPLMACYLPPSPRTQKKAAWSSIEAILNVECPDGEKKDVGPIKKKWNNLIRETRAELAKYNSSIRGTGKLGWRPPGIK</sequence>
<evidence type="ECO:0000256" key="1">
    <source>
        <dbReference type="ARBA" id="ARBA00011764"/>
    </source>
</evidence>
<evidence type="ECO:0000256" key="4">
    <source>
        <dbReference type="SAM" id="Phobius"/>
    </source>
</evidence>
<organism evidence="6 7">
    <name type="scientific">Daphnia magna</name>
    <dbReference type="NCBI Taxonomy" id="35525"/>
    <lineage>
        <taxon>Eukaryota</taxon>
        <taxon>Metazoa</taxon>
        <taxon>Ecdysozoa</taxon>
        <taxon>Arthropoda</taxon>
        <taxon>Crustacea</taxon>
        <taxon>Branchiopoda</taxon>
        <taxon>Diplostraca</taxon>
        <taxon>Cladocera</taxon>
        <taxon>Anomopoda</taxon>
        <taxon>Daphniidae</taxon>
        <taxon>Daphnia</taxon>
    </lineage>
</organism>
<evidence type="ECO:0000256" key="3">
    <source>
        <dbReference type="ARBA" id="ARBA00025466"/>
    </source>
</evidence>
<keyword evidence="7" id="KW-1185">Reference proteome</keyword>
<accession>A0A164JTV7</accession>
<comment type="function">
    <text evidence="3">Involved in transvection phenomena (= synapsis-dependent gene expression), where the synaptic pairing of chromosomes carrying genes with which zeste interacts influences the expression of these genes. Zeste binds to DNA and stimulates transcription from a nearby promoter.</text>
</comment>
<feature type="domain" description="Myb/SANT-like DNA-binding" evidence="5">
    <location>
        <begin position="38"/>
        <end position="85"/>
    </location>
</feature>
<keyword evidence="4" id="KW-1133">Transmembrane helix</keyword>
<name>A0A164JTV7_9CRUS</name>
<gene>
    <name evidence="6" type="ORF">APZ42_000233</name>
</gene>
<evidence type="ECO:0000313" key="7">
    <source>
        <dbReference type="Proteomes" id="UP000076858"/>
    </source>
</evidence>
<protein>
    <recommendedName>
        <fullName evidence="2">Regulatory protein zeste</fullName>
    </recommendedName>
</protein>
<dbReference type="EMBL" id="LRGB01003856">
    <property type="protein sequence ID" value="KZS02650.1"/>
    <property type="molecule type" value="Genomic_DNA"/>
</dbReference>
<feature type="transmembrane region" description="Helical" evidence="4">
    <location>
        <begin position="16"/>
        <end position="34"/>
    </location>
</feature>
<reference evidence="6 7" key="1">
    <citation type="submission" date="2016-03" db="EMBL/GenBank/DDBJ databases">
        <title>EvidentialGene: Evidence-directed Construction of Genes on Genomes.</title>
        <authorList>
            <person name="Gilbert D.G."/>
            <person name="Choi J.-H."/>
            <person name="Mockaitis K."/>
            <person name="Colbourne J."/>
            <person name="Pfrender M."/>
        </authorList>
    </citation>
    <scope>NUCLEOTIDE SEQUENCE [LARGE SCALE GENOMIC DNA]</scope>
    <source>
        <strain evidence="6 7">Xinb3</strain>
        <tissue evidence="6">Complete organism</tissue>
    </source>
</reference>
<evidence type="ECO:0000313" key="6">
    <source>
        <dbReference type="EMBL" id="KZS02650.1"/>
    </source>
</evidence>
<dbReference type="InterPro" id="IPR028002">
    <property type="entry name" value="Myb_DNA-bind_5"/>
</dbReference>
<dbReference type="AlphaFoldDB" id="A0A164JTV7"/>
<proteinExistence type="predicted"/>
<evidence type="ECO:0000259" key="5">
    <source>
        <dbReference type="Pfam" id="PF13873"/>
    </source>
</evidence>
<keyword evidence="4" id="KW-0812">Transmembrane</keyword>
<dbReference type="Proteomes" id="UP000076858">
    <property type="component" value="Unassembled WGS sequence"/>
</dbReference>
<feature type="non-terminal residue" evidence="6">
    <location>
        <position position="1"/>
    </location>
</feature>
<comment type="subunit">
    <text evidence="1">Self-associates forming complexes of several hundred monomers.</text>
</comment>
<dbReference type="Pfam" id="PF13873">
    <property type="entry name" value="Myb_DNA-bind_5"/>
    <property type="match status" value="1"/>
</dbReference>
<evidence type="ECO:0000256" key="2">
    <source>
        <dbReference type="ARBA" id="ARBA00016807"/>
    </source>
</evidence>